<keyword evidence="1" id="KW-0472">Membrane</keyword>
<proteinExistence type="predicted"/>
<keyword evidence="1" id="KW-1133">Transmembrane helix</keyword>
<dbReference type="EMBL" id="FNHH01000009">
    <property type="protein sequence ID" value="SDM29276.1"/>
    <property type="molecule type" value="Genomic_DNA"/>
</dbReference>
<reference evidence="3" key="1">
    <citation type="submission" date="2016-10" db="EMBL/GenBank/DDBJ databases">
        <authorList>
            <person name="Varghese N."/>
            <person name="Submissions S."/>
        </authorList>
    </citation>
    <scope>NUCLEOTIDE SEQUENCE [LARGE SCALE GENOMIC DNA]</scope>
    <source>
        <strain evidence="3">DSM 24536</strain>
    </source>
</reference>
<organism evidence="2 3">
    <name type="scientific">Daejeonella rubra</name>
    <dbReference type="NCBI Taxonomy" id="990371"/>
    <lineage>
        <taxon>Bacteria</taxon>
        <taxon>Pseudomonadati</taxon>
        <taxon>Bacteroidota</taxon>
        <taxon>Sphingobacteriia</taxon>
        <taxon>Sphingobacteriales</taxon>
        <taxon>Sphingobacteriaceae</taxon>
        <taxon>Daejeonella</taxon>
    </lineage>
</organism>
<protein>
    <submittedName>
        <fullName evidence="2">Uncharacterized protein</fullName>
    </submittedName>
</protein>
<dbReference type="AlphaFoldDB" id="A0A1G9S1D2"/>
<evidence type="ECO:0000256" key="1">
    <source>
        <dbReference type="SAM" id="Phobius"/>
    </source>
</evidence>
<accession>A0A1G9S1D2</accession>
<feature type="transmembrane region" description="Helical" evidence="1">
    <location>
        <begin position="36"/>
        <end position="54"/>
    </location>
</feature>
<evidence type="ECO:0000313" key="2">
    <source>
        <dbReference type="EMBL" id="SDM29276.1"/>
    </source>
</evidence>
<sequence length="57" mass="6095">MKAPSAPKQITWMIGLICGISGIIGHYANVPVLTEYNYPLLLIGFIALAAGTTFRGM</sequence>
<gene>
    <name evidence="2" type="ORF">SAMN05421813_10930</name>
</gene>
<evidence type="ECO:0000313" key="3">
    <source>
        <dbReference type="Proteomes" id="UP000199226"/>
    </source>
</evidence>
<name>A0A1G9S1D2_9SPHI</name>
<dbReference type="RefSeq" id="WP_176767643.1">
    <property type="nucleotide sequence ID" value="NZ_FNHH01000009.1"/>
</dbReference>
<keyword evidence="3" id="KW-1185">Reference proteome</keyword>
<keyword evidence="1" id="KW-0812">Transmembrane</keyword>
<dbReference type="Proteomes" id="UP000199226">
    <property type="component" value="Unassembled WGS sequence"/>
</dbReference>
<feature type="transmembrane region" description="Helical" evidence="1">
    <location>
        <begin position="12"/>
        <end position="30"/>
    </location>
</feature>